<dbReference type="PANTHER" id="PTHR36122:SF2">
    <property type="entry name" value="NICOTINAMIDE RIBOSIDE TRANSPORTER PNUC"/>
    <property type="match status" value="1"/>
</dbReference>
<evidence type="ECO:0000256" key="3">
    <source>
        <dbReference type="ARBA" id="ARBA00022475"/>
    </source>
</evidence>
<keyword evidence="5 7" id="KW-1133">Transmembrane helix</keyword>
<dbReference type="AlphaFoldDB" id="A0A6J6ZE40"/>
<feature type="transmembrane region" description="Helical" evidence="7">
    <location>
        <begin position="12"/>
        <end position="34"/>
    </location>
</feature>
<evidence type="ECO:0000256" key="4">
    <source>
        <dbReference type="ARBA" id="ARBA00022692"/>
    </source>
</evidence>
<sequence length="191" mass="21804">MRIGKGFVMSILEILAFITALTGVVLGVFGNRITWPWWGAGSLLYAYLFFQSEYYASAALQFVFIAGGIWGWFGWGPKGAKPRKSSTKERVTLILVFTLASLALWPVLVSIGASSTVIESFGFVGSVIAQLFMIWQRFEAWPLWVIVNIGYTYQYFVGELYLTSFLYVVFLVVAIWGWIRWRRESEKYKVD</sequence>
<dbReference type="InterPro" id="IPR006419">
    <property type="entry name" value="NMN_transpt_PnuC"/>
</dbReference>
<feature type="transmembrane region" description="Helical" evidence="7">
    <location>
        <begin position="93"/>
        <end position="111"/>
    </location>
</feature>
<keyword evidence="3" id="KW-1003">Cell membrane</keyword>
<evidence type="ECO:0000256" key="5">
    <source>
        <dbReference type="ARBA" id="ARBA00022989"/>
    </source>
</evidence>
<protein>
    <submittedName>
        <fullName evidence="8">Unannotated protein</fullName>
    </submittedName>
</protein>
<evidence type="ECO:0000256" key="6">
    <source>
        <dbReference type="ARBA" id="ARBA00023136"/>
    </source>
</evidence>
<gene>
    <name evidence="8" type="ORF">UFOPK3162_00379</name>
</gene>
<organism evidence="8">
    <name type="scientific">freshwater metagenome</name>
    <dbReference type="NCBI Taxonomy" id="449393"/>
    <lineage>
        <taxon>unclassified sequences</taxon>
        <taxon>metagenomes</taxon>
        <taxon>ecological metagenomes</taxon>
    </lineage>
</organism>
<evidence type="ECO:0000256" key="7">
    <source>
        <dbReference type="SAM" id="Phobius"/>
    </source>
</evidence>
<evidence type="ECO:0000313" key="8">
    <source>
        <dbReference type="EMBL" id="CAB4819075.1"/>
    </source>
</evidence>
<dbReference type="EMBL" id="CAFABB010000051">
    <property type="protein sequence ID" value="CAB4819075.1"/>
    <property type="molecule type" value="Genomic_DNA"/>
</dbReference>
<keyword evidence="6 7" id="KW-0472">Membrane</keyword>
<reference evidence="8" key="1">
    <citation type="submission" date="2020-05" db="EMBL/GenBank/DDBJ databases">
        <authorList>
            <person name="Chiriac C."/>
            <person name="Salcher M."/>
            <person name="Ghai R."/>
            <person name="Kavagutti S V."/>
        </authorList>
    </citation>
    <scope>NUCLEOTIDE SEQUENCE</scope>
</reference>
<dbReference type="GO" id="GO:0034257">
    <property type="term" value="F:nicotinamide riboside transmembrane transporter activity"/>
    <property type="evidence" value="ECO:0007669"/>
    <property type="project" value="InterPro"/>
</dbReference>
<accession>A0A6J6ZE40</accession>
<dbReference type="GO" id="GO:0005886">
    <property type="term" value="C:plasma membrane"/>
    <property type="evidence" value="ECO:0007669"/>
    <property type="project" value="UniProtKB-SubCell"/>
</dbReference>
<keyword evidence="2" id="KW-0813">Transport</keyword>
<feature type="transmembrane region" description="Helical" evidence="7">
    <location>
        <begin position="162"/>
        <end position="179"/>
    </location>
</feature>
<dbReference type="Pfam" id="PF04973">
    <property type="entry name" value="NMN_transporter"/>
    <property type="match status" value="1"/>
</dbReference>
<proteinExistence type="predicted"/>
<name>A0A6J6ZE40_9ZZZZ</name>
<keyword evidence="4 7" id="KW-0812">Transmembrane</keyword>
<comment type="subcellular location">
    <subcellularLocation>
        <location evidence="1">Cell membrane</location>
        <topology evidence="1">Multi-pass membrane protein</topology>
    </subcellularLocation>
</comment>
<dbReference type="PANTHER" id="PTHR36122">
    <property type="entry name" value="NICOTINAMIDE RIBOSIDE TRANSPORTER PNUC"/>
    <property type="match status" value="1"/>
</dbReference>
<evidence type="ECO:0000256" key="2">
    <source>
        <dbReference type="ARBA" id="ARBA00022448"/>
    </source>
</evidence>
<dbReference type="NCBIfam" id="TIGR01528">
    <property type="entry name" value="NMN_trans_PnuC"/>
    <property type="match status" value="1"/>
</dbReference>
<evidence type="ECO:0000256" key="1">
    <source>
        <dbReference type="ARBA" id="ARBA00004651"/>
    </source>
</evidence>
<feature type="transmembrane region" description="Helical" evidence="7">
    <location>
        <begin position="117"/>
        <end position="135"/>
    </location>
</feature>
<feature type="transmembrane region" description="Helical" evidence="7">
    <location>
        <begin position="54"/>
        <end position="73"/>
    </location>
</feature>